<evidence type="ECO:0000256" key="3">
    <source>
        <dbReference type="ARBA" id="ARBA00023180"/>
    </source>
</evidence>
<dbReference type="PROSITE" id="PS50836">
    <property type="entry name" value="DOMON"/>
    <property type="match status" value="1"/>
</dbReference>
<dbReference type="GO" id="GO:0005507">
    <property type="term" value="F:copper ion binding"/>
    <property type="evidence" value="ECO:0007669"/>
    <property type="project" value="InterPro"/>
</dbReference>
<dbReference type="InterPro" id="IPR014784">
    <property type="entry name" value="Cu2_ascorb_mOase-like_C"/>
</dbReference>
<dbReference type="SUPFAM" id="SSF49742">
    <property type="entry name" value="PHM/PNGase F"/>
    <property type="match status" value="2"/>
</dbReference>
<dbReference type="PRINTS" id="PR00767">
    <property type="entry name" value="DBMONOXGNASE"/>
</dbReference>
<keyword evidence="4" id="KW-0812">Transmembrane</keyword>
<dbReference type="InterPro" id="IPR045266">
    <property type="entry name" value="DOH_DOMON"/>
</dbReference>
<dbReference type="InterPro" id="IPR024548">
    <property type="entry name" value="Cu2_monoox_C"/>
</dbReference>
<evidence type="ECO:0000256" key="2">
    <source>
        <dbReference type="ARBA" id="ARBA00023157"/>
    </source>
</evidence>
<dbReference type="InterPro" id="IPR008977">
    <property type="entry name" value="PHM/PNGase_F_dom_sf"/>
</dbReference>
<dbReference type="InterPro" id="IPR000945">
    <property type="entry name" value="DBH-like"/>
</dbReference>
<protein>
    <submittedName>
        <fullName evidence="6">CSON005695 protein</fullName>
    </submittedName>
</protein>
<keyword evidence="4" id="KW-0472">Membrane</keyword>
<dbReference type="GO" id="GO:0004500">
    <property type="term" value="F:dopamine beta-monooxygenase activity"/>
    <property type="evidence" value="ECO:0007669"/>
    <property type="project" value="InterPro"/>
</dbReference>
<dbReference type="CDD" id="cd09631">
    <property type="entry name" value="DOMON_DOH"/>
    <property type="match status" value="1"/>
</dbReference>
<dbReference type="Pfam" id="PF03712">
    <property type="entry name" value="Cu2_monoox_C"/>
    <property type="match status" value="1"/>
</dbReference>
<dbReference type="PANTHER" id="PTHR10157:SF40">
    <property type="entry name" value="MOXD1 HOMOLOG 2"/>
    <property type="match status" value="1"/>
</dbReference>
<dbReference type="GO" id="GO:0005615">
    <property type="term" value="C:extracellular space"/>
    <property type="evidence" value="ECO:0007669"/>
    <property type="project" value="TreeGrafter"/>
</dbReference>
<dbReference type="Pfam" id="PF01082">
    <property type="entry name" value="Cu2_monooxygen"/>
    <property type="match status" value="1"/>
</dbReference>
<accession>A0A336MR75</accession>
<sequence>MAVIKISKNNISNRLQTTSLATKRTRGAIINFKYNKYGKVVISLLISLLLSCYQINMVSCSGGSSSLLGDWSHSIDLDENYRVFWSIVDQEITFEIQVRTTGYVGFGFSPDGTIYAADMVVGWIDAGQPYFQDRHIKKHGDGEPVVDPSQDYILLLGYGNDTHTVFRFKRKLDTCDSSHDIPITNNTMKILFMYHNLKPQRGSITPGSLPSPSEAFKHVIPVFLTQRSINSSTLKNQHLDFIDLKNEDAQLPYLDETVHWCKMFKLSQFSKKNHIVRYEPVFDSPSSKMYLNHIILYECHGSSPEMEIMSREYGKMCPQPSVARPFGCNNIVATWVRGSDGFAFPEVTGYPLDSNHARFYLMVTQYANIMTDLSSLHNDGMVDNSGLRIYYTSKLRQHDAGVLSVGMQPNWRHIIPPGQDSVVSEGHCVEECTKRAFPKQGINIFATMMRTHLIGKSVKLRHIRGREELLPIASDLNTDSRYQEFRLLDNPIKSYPGDRLIAECIYDTTRRSTLTLGGVSTREETCLVFTLYYPRQKELATCHSLPSLPTVLHSLGIEELAVGSNPVQIALPVDLAGMSLETRLTTYDWDTNFELFQRVTRKGSFKPMCLNAKGSELTGTRDLESFSPNISKTWRQPPTCSFKYYGSNNKIHSMYNSRNKYVTEPESNLDASSFNMNEESDILDADDEGNNIIQIAARSKTSRSFDATLTNNCVRLTNNNFTLVCMMIIVSIFYYYKNVTRRWTLC</sequence>
<comment type="similarity">
    <text evidence="1">Belongs to the copper type II ascorbate-dependent monooxygenase family.</text>
</comment>
<dbReference type="PANTHER" id="PTHR10157">
    <property type="entry name" value="DOPAMINE BETA HYDROXYLASE RELATED"/>
    <property type="match status" value="1"/>
</dbReference>
<organism evidence="6">
    <name type="scientific">Culicoides sonorensis</name>
    <name type="common">Biting midge</name>
    <dbReference type="NCBI Taxonomy" id="179676"/>
    <lineage>
        <taxon>Eukaryota</taxon>
        <taxon>Metazoa</taxon>
        <taxon>Ecdysozoa</taxon>
        <taxon>Arthropoda</taxon>
        <taxon>Hexapoda</taxon>
        <taxon>Insecta</taxon>
        <taxon>Pterygota</taxon>
        <taxon>Neoptera</taxon>
        <taxon>Endopterygota</taxon>
        <taxon>Diptera</taxon>
        <taxon>Nematocera</taxon>
        <taxon>Chironomoidea</taxon>
        <taxon>Ceratopogonidae</taxon>
        <taxon>Ceratopogoninae</taxon>
        <taxon>Culicoides</taxon>
        <taxon>Monoculicoides</taxon>
    </lineage>
</organism>
<evidence type="ECO:0000256" key="4">
    <source>
        <dbReference type="SAM" id="Phobius"/>
    </source>
</evidence>
<evidence type="ECO:0000259" key="5">
    <source>
        <dbReference type="PROSITE" id="PS50836"/>
    </source>
</evidence>
<evidence type="ECO:0000313" key="6">
    <source>
        <dbReference type="EMBL" id="SSX32942.1"/>
    </source>
</evidence>
<name>A0A336MR75_CULSO</name>
<keyword evidence="2" id="KW-1015">Disulfide bond</keyword>
<dbReference type="VEuPathDB" id="VectorBase:CSON005695"/>
<dbReference type="GO" id="GO:0042421">
    <property type="term" value="P:norepinephrine biosynthetic process"/>
    <property type="evidence" value="ECO:0007669"/>
    <property type="project" value="TreeGrafter"/>
</dbReference>
<dbReference type="InterPro" id="IPR005018">
    <property type="entry name" value="DOMON_domain"/>
</dbReference>
<proteinExistence type="inferred from homology"/>
<dbReference type="GO" id="GO:0006589">
    <property type="term" value="P:octopamine biosynthetic process"/>
    <property type="evidence" value="ECO:0007669"/>
    <property type="project" value="TreeGrafter"/>
</dbReference>
<dbReference type="GO" id="GO:0030667">
    <property type="term" value="C:secretory granule membrane"/>
    <property type="evidence" value="ECO:0007669"/>
    <property type="project" value="TreeGrafter"/>
</dbReference>
<dbReference type="EMBL" id="UFQT01002215">
    <property type="protein sequence ID" value="SSX32942.1"/>
    <property type="molecule type" value="Genomic_DNA"/>
</dbReference>
<dbReference type="InterPro" id="IPR028460">
    <property type="entry name" value="Tbh/DBH"/>
</dbReference>
<dbReference type="FunFam" id="2.60.120.230:FF:000001">
    <property type="entry name" value="Monooxygenase, DBH-like 1"/>
    <property type="match status" value="1"/>
</dbReference>
<dbReference type="GO" id="GO:0042420">
    <property type="term" value="P:dopamine catabolic process"/>
    <property type="evidence" value="ECO:0007669"/>
    <property type="project" value="TreeGrafter"/>
</dbReference>
<reference evidence="6" key="1">
    <citation type="submission" date="2018-07" db="EMBL/GenBank/DDBJ databases">
        <authorList>
            <person name="Quirk P.G."/>
            <person name="Krulwich T.A."/>
        </authorList>
    </citation>
    <scope>NUCLEOTIDE SEQUENCE</scope>
</reference>
<dbReference type="OMA" id="YKKHKRC"/>
<gene>
    <name evidence="6" type="primary">CSON005695</name>
</gene>
<dbReference type="InterPro" id="IPR000323">
    <property type="entry name" value="Cu2_ascorb_mOase_N"/>
</dbReference>
<dbReference type="AlphaFoldDB" id="A0A336MR75"/>
<feature type="domain" description="DOMON" evidence="5">
    <location>
        <begin position="79"/>
        <end position="195"/>
    </location>
</feature>
<evidence type="ECO:0000256" key="1">
    <source>
        <dbReference type="ARBA" id="ARBA00010676"/>
    </source>
</evidence>
<keyword evidence="3" id="KW-0325">Glycoprotein</keyword>
<dbReference type="InterPro" id="IPR036939">
    <property type="entry name" value="Cu2_ascorb_mOase_N_sf"/>
</dbReference>
<feature type="transmembrane region" description="Helical" evidence="4">
    <location>
        <begin position="720"/>
        <end position="736"/>
    </location>
</feature>
<dbReference type="Pfam" id="PF03351">
    <property type="entry name" value="DOMON"/>
    <property type="match status" value="1"/>
</dbReference>
<dbReference type="Gene3D" id="2.60.120.310">
    <property type="entry name" value="Copper type II, ascorbate-dependent monooxygenase, N-terminal domain"/>
    <property type="match status" value="1"/>
</dbReference>
<dbReference type="SMART" id="SM00664">
    <property type="entry name" value="DoH"/>
    <property type="match status" value="1"/>
</dbReference>
<dbReference type="Gene3D" id="2.60.120.230">
    <property type="match status" value="1"/>
</dbReference>
<keyword evidence="4" id="KW-1133">Transmembrane helix</keyword>